<feature type="domain" description="RmlD-like substrate binding" evidence="3">
    <location>
        <begin position="3"/>
        <end position="224"/>
    </location>
</feature>
<evidence type="ECO:0000313" key="4">
    <source>
        <dbReference type="EMBL" id="NMM62570.1"/>
    </source>
</evidence>
<dbReference type="PANTHER" id="PTHR10491:SF4">
    <property type="entry name" value="METHIONINE ADENOSYLTRANSFERASE 2 SUBUNIT BETA"/>
    <property type="match status" value="1"/>
</dbReference>
<dbReference type="EMBL" id="JABBNI010000014">
    <property type="protein sequence ID" value="NMM62570.1"/>
    <property type="molecule type" value="Genomic_DNA"/>
</dbReference>
<dbReference type="PANTHER" id="PTHR10491">
    <property type="entry name" value="DTDP-4-DEHYDRORHAMNOSE REDUCTASE"/>
    <property type="match status" value="1"/>
</dbReference>
<dbReference type="SUPFAM" id="SSF51735">
    <property type="entry name" value="NAD(P)-binding Rossmann-fold domains"/>
    <property type="match status" value="1"/>
</dbReference>
<dbReference type="Gene3D" id="3.40.50.720">
    <property type="entry name" value="NAD(P)-binding Rossmann-like Domain"/>
    <property type="match status" value="1"/>
</dbReference>
<proteinExistence type="inferred from homology"/>
<dbReference type="InterPro" id="IPR036291">
    <property type="entry name" value="NAD(P)-bd_dom_sf"/>
</dbReference>
<comment type="caution">
    <text evidence="4">The sequence shown here is derived from an EMBL/GenBank/DDBJ whole genome shotgun (WGS) entry which is preliminary data.</text>
</comment>
<sequence length="272" mass="31376">MNKVLVIGGSGCVGKAIVAKMNKCDEFDVYATYFNNPIPLNENKSFKLNIEDVNNINDILNFLKPNIVVSCLRGNYDKQLIVHTKIAEYLRKNHGRLYFCSTTNVFDSDFSRAHYEDDSPNSITEYGQFKIECENIITEILHHNACILRLPQVWGKDSPRMKELLNLLNNNEKSIVYPKLIINTITDVMIAEKVFYIIKYDLKGIFHLAAEDVINYKDFYNELIIGLGFSEARIEENFKEEGYFAILSKRNNGFPDQLRLTNKSMITYLINS</sequence>
<comment type="pathway">
    <text evidence="2">Carbohydrate biosynthesis; dTDP-L-rhamnose biosynthesis.</text>
</comment>
<keyword evidence="2" id="KW-0521">NADP</keyword>
<comment type="function">
    <text evidence="2">Catalyzes the reduction of dTDP-6-deoxy-L-lyxo-4-hexulose to yield dTDP-L-rhamnose.</text>
</comment>
<organism evidence="4 5">
    <name type="scientific">Clostridium muellerianum</name>
    <dbReference type="NCBI Taxonomy" id="2716538"/>
    <lineage>
        <taxon>Bacteria</taxon>
        <taxon>Bacillati</taxon>
        <taxon>Bacillota</taxon>
        <taxon>Clostridia</taxon>
        <taxon>Eubacteriales</taxon>
        <taxon>Clostridiaceae</taxon>
        <taxon>Clostridium</taxon>
    </lineage>
</organism>
<dbReference type="InterPro" id="IPR005913">
    <property type="entry name" value="dTDP_dehydrorham_reduct"/>
</dbReference>
<reference evidence="4 5" key="2">
    <citation type="submission" date="2020-06" db="EMBL/GenBank/DDBJ databases">
        <title>Complete Genome Sequence of Clostridium muelleri sp. nov. P21T, an Acid-Alcohol Producing Acetogen Isolated from Old Hay.</title>
        <authorList>
            <person name="Duncan K.E."/>
            <person name="Tanner R.S."/>
        </authorList>
    </citation>
    <scope>NUCLEOTIDE SEQUENCE [LARGE SCALE GENOMIC DNA]</scope>
    <source>
        <strain evidence="4 5">P21</strain>
    </source>
</reference>
<comment type="similarity">
    <text evidence="1 2">Belongs to the dTDP-4-dehydrorhamnose reductase family.</text>
</comment>
<dbReference type="EC" id="1.1.1.133" evidence="2"/>
<dbReference type="UniPathway" id="UPA00124"/>
<dbReference type="RefSeq" id="WP_169297175.1">
    <property type="nucleotide sequence ID" value="NZ_JABBNI010000014.1"/>
</dbReference>
<dbReference type="GO" id="GO:0008831">
    <property type="term" value="F:dTDP-4-dehydrorhamnose reductase activity"/>
    <property type="evidence" value="ECO:0007669"/>
    <property type="project" value="UniProtKB-EC"/>
</dbReference>
<evidence type="ECO:0000256" key="1">
    <source>
        <dbReference type="ARBA" id="ARBA00010944"/>
    </source>
</evidence>
<dbReference type="InterPro" id="IPR029903">
    <property type="entry name" value="RmlD-like-bd"/>
</dbReference>
<evidence type="ECO:0000313" key="5">
    <source>
        <dbReference type="Proteomes" id="UP000537131"/>
    </source>
</evidence>
<gene>
    <name evidence="4" type="ORF">HBE96_07665</name>
</gene>
<evidence type="ECO:0000256" key="2">
    <source>
        <dbReference type="RuleBase" id="RU364082"/>
    </source>
</evidence>
<dbReference type="Proteomes" id="UP000537131">
    <property type="component" value="Unassembled WGS sequence"/>
</dbReference>
<name>A0A7Y0EFM0_9CLOT</name>
<dbReference type="AlphaFoldDB" id="A0A7Y0EFM0"/>
<dbReference type="Pfam" id="PF04321">
    <property type="entry name" value="RmlD_sub_bind"/>
    <property type="match status" value="1"/>
</dbReference>
<accession>A0A7Y0EFM0</accession>
<dbReference type="GO" id="GO:0019305">
    <property type="term" value="P:dTDP-rhamnose biosynthetic process"/>
    <property type="evidence" value="ECO:0007669"/>
    <property type="project" value="UniProtKB-UniPathway"/>
</dbReference>
<keyword evidence="2" id="KW-0560">Oxidoreductase</keyword>
<evidence type="ECO:0000259" key="3">
    <source>
        <dbReference type="Pfam" id="PF04321"/>
    </source>
</evidence>
<reference evidence="4 5" key="1">
    <citation type="submission" date="2020-04" db="EMBL/GenBank/DDBJ databases">
        <authorList>
            <person name="Doyle D.A."/>
        </authorList>
    </citation>
    <scope>NUCLEOTIDE SEQUENCE [LARGE SCALE GENOMIC DNA]</scope>
    <source>
        <strain evidence="4 5">P21</strain>
    </source>
</reference>
<keyword evidence="5" id="KW-1185">Reference proteome</keyword>
<protein>
    <recommendedName>
        <fullName evidence="2">dTDP-4-dehydrorhamnose reductase</fullName>
        <ecNumber evidence="2">1.1.1.133</ecNumber>
    </recommendedName>
</protein>